<keyword evidence="1" id="KW-0812">Transmembrane</keyword>
<comment type="caution">
    <text evidence="2">The sequence shown here is derived from an EMBL/GenBank/DDBJ whole genome shotgun (WGS) entry which is preliminary data.</text>
</comment>
<feature type="transmembrane region" description="Helical" evidence="1">
    <location>
        <begin position="137"/>
        <end position="153"/>
    </location>
</feature>
<keyword evidence="1" id="KW-1133">Transmembrane helix</keyword>
<feature type="transmembrane region" description="Helical" evidence="1">
    <location>
        <begin position="64"/>
        <end position="81"/>
    </location>
</feature>
<protein>
    <submittedName>
        <fullName evidence="2">Uncharacterized protein</fullName>
    </submittedName>
</protein>
<evidence type="ECO:0000313" key="2">
    <source>
        <dbReference type="EMBL" id="MPL62868.1"/>
    </source>
</evidence>
<name>A0A644T7G7_9ZZZZ</name>
<feature type="transmembrane region" description="Helical" evidence="1">
    <location>
        <begin position="87"/>
        <end position="103"/>
    </location>
</feature>
<keyword evidence="1" id="KW-0472">Membrane</keyword>
<feature type="transmembrane region" description="Helical" evidence="1">
    <location>
        <begin position="9"/>
        <end position="26"/>
    </location>
</feature>
<gene>
    <name evidence="2" type="ORF">SDC9_08488</name>
</gene>
<feature type="transmembrane region" description="Helical" evidence="1">
    <location>
        <begin position="32"/>
        <end position="52"/>
    </location>
</feature>
<dbReference type="EMBL" id="VSSQ01000019">
    <property type="protein sequence ID" value="MPL62868.1"/>
    <property type="molecule type" value="Genomic_DNA"/>
</dbReference>
<dbReference type="AlphaFoldDB" id="A0A644T7G7"/>
<organism evidence="2">
    <name type="scientific">bioreactor metagenome</name>
    <dbReference type="NCBI Taxonomy" id="1076179"/>
    <lineage>
        <taxon>unclassified sequences</taxon>
        <taxon>metagenomes</taxon>
        <taxon>ecological metagenomes</taxon>
    </lineage>
</organism>
<evidence type="ECO:0000256" key="1">
    <source>
        <dbReference type="SAM" id="Phobius"/>
    </source>
</evidence>
<proteinExistence type="predicted"/>
<sequence length="158" mass="18558">MDIKKDFKWVYLAISVIFIVLAYFVFRIDNFYYYYFNLICFLIFLYLFIITYKPIFFNLPYETSQLGGILLIMSGACALVGVKNFEVFYIGLLIGMLSINIIFEKNGYSGFGRKIELLPNLISIFMFIIAFFSGNILNLGLLLIQIIILIYVYRKRKM</sequence>
<accession>A0A644T7G7</accession>
<reference evidence="2" key="1">
    <citation type="submission" date="2019-08" db="EMBL/GenBank/DDBJ databases">
        <authorList>
            <person name="Kucharzyk K."/>
            <person name="Murdoch R.W."/>
            <person name="Higgins S."/>
            <person name="Loffler F."/>
        </authorList>
    </citation>
    <scope>NUCLEOTIDE SEQUENCE</scope>
</reference>